<feature type="region of interest" description="Disordered" evidence="2">
    <location>
        <begin position="947"/>
        <end position="988"/>
    </location>
</feature>
<evidence type="ECO:0000259" key="3">
    <source>
        <dbReference type="PROSITE" id="PS50001"/>
    </source>
</evidence>
<feature type="compositionally biased region" description="Polar residues" evidence="2">
    <location>
        <begin position="496"/>
        <end position="506"/>
    </location>
</feature>
<feature type="compositionally biased region" description="Basic and acidic residues" evidence="2">
    <location>
        <begin position="522"/>
        <end position="536"/>
    </location>
</feature>
<keyword evidence="1" id="KW-0727">SH2 domain</keyword>
<dbReference type="SMART" id="SM00252">
    <property type="entry name" value="SH2"/>
    <property type="match status" value="1"/>
</dbReference>
<dbReference type="InterPro" id="IPR027417">
    <property type="entry name" value="P-loop_NTPase"/>
</dbReference>
<dbReference type="SUPFAM" id="SSF52540">
    <property type="entry name" value="P-loop containing nucleoside triphosphate hydrolases"/>
    <property type="match status" value="1"/>
</dbReference>
<evidence type="ECO:0000256" key="1">
    <source>
        <dbReference type="PROSITE-ProRule" id="PRU00191"/>
    </source>
</evidence>
<dbReference type="eggNOG" id="KOG3667">
    <property type="taxonomic scope" value="Eukaryota"/>
</dbReference>
<feature type="region of interest" description="Disordered" evidence="2">
    <location>
        <begin position="477"/>
        <end position="597"/>
    </location>
</feature>
<dbReference type="OrthoDB" id="10003345at2759"/>
<evidence type="ECO:0000313" key="4">
    <source>
        <dbReference type="EMBL" id="CBJ30253.1"/>
    </source>
</evidence>
<dbReference type="STRING" id="2880.D7FNY4"/>
<evidence type="ECO:0000313" key="5">
    <source>
        <dbReference type="Proteomes" id="UP000002630"/>
    </source>
</evidence>
<keyword evidence="5" id="KW-1185">Reference proteome</keyword>
<gene>
    <name evidence="4" type="ORF">Esi_0183_0039</name>
</gene>
<proteinExistence type="predicted"/>
<dbReference type="InterPro" id="IPR000980">
    <property type="entry name" value="SH2"/>
</dbReference>
<feature type="domain" description="SH2" evidence="3">
    <location>
        <begin position="790"/>
        <end position="875"/>
    </location>
</feature>
<evidence type="ECO:0000256" key="2">
    <source>
        <dbReference type="SAM" id="MobiDB-lite"/>
    </source>
</evidence>
<sequence length="1000" mass="109881">MLRESGRQIRFRAEVANIINLSRLLKSGCRMLHFAGQGNDKYLAFESGRDWNCGIMEPLEVASLSNLFQAGGVRTELVFISSCSSEMSGRACVEAGVPHVVAVKHKANVTGGNHDVRIFETLPEGQLVDETHPPTPRPPCKKAVPSYKGLAGLQQVVRLLLDERAACVTITGEPGSGKTERAIQACDYVRERHRFDCFLWADCDKAALNSCSDKSGNPFFALPTCLKDSAWEDPCRLIGLAIGMPQPGPTSEQELHQFIFNNPNTDSGQPFQKVLLVLDNVDSLLERDGDAQDRLVQLLCNLCSIGDGGHLKLLATSEHKLLSGHERFRGGTETVARVEPLETRHASELLMDNLPRNLELTELGLESGGLSLADVLTAVQNHPVLKEVLEIAEGHPGTLVRLAPVLLDGSLDDACRLKEMTTRRVVVAARVMVWRLFEWLLLLGATKVAYNWDLATIGSLSEECRADFRDKSYRRRRYGRPNSNRTAVSSKGELSVTMTLSSSTGAPRSPMILSPMGPAFGDTHDQRNRGDTRFLQRDSSSGGGSGGGGRAGMTSPVRPVPNETVREGPARAHSSSPPARCRNPEWHGPPQPPPHSLLHQQLQDHRRVLAQEAPDDEPESPQMDMEEQRTRDLARAAGVVDRGCRLVWVTATSRMAGGCRQDDGGGSGGGWSSRRGKLVSWECLQESLMEHLREGTKTTRNWDDPIISPHGRVADTPQLEFIRGILRRGQEAVARARWGATGDECPEVDGGCRYDFISVEAFAKFSQWWAPLISTLGIIRNDWARTRPVRVHGFMSRLAAKRLLMQRECGTFLLRFSESKMGALVISFTQPSVSPGRRSLSVKHSLVEVKWGGRCCIQAEKGGMRCYASLHDFVRRIPELKKLYPDIPKEEAFGETPRSPPATASGPGAARRDELVAETESLIKGRMSALEGNRRLACPRTAKGGIIQRELTADIHEKPAAGTTSPRDPSEHPTPHTPGKNPLHWRNGSSGCCLQIHGHN</sequence>
<dbReference type="InterPro" id="IPR036860">
    <property type="entry name" value="SH2_dom_sf"/>
</dbReference>
<feature type="region of interest" description="Disordered" evidence="2">
    <location>
        <begin position="890"/>
        <end position="914"/>
    </location>
</feature>
<dbReference type="Gene3D" id="3.40.50.300">
    <property type="entry name" value="P-loop containing nucleotide triphosphate hydrolases"/>
    <property type="match status" value="1"/>
</dbReference>
<dbReference type="Proteomes" id="UP000002630">
    <property type="component" value="Linkage Group LG04"/>
</dbReference>
<dbReference type="EMBL" id="FN648312">
    <property type="protein sequence ID" value="CBJ30253.1"/>
    <property type="molecule type" value="Genomic_DNA"/>
</dbReference>
<dbReference type="Gene3D" id="3.30.505.10">
    <property type="entry name" value="SH2 domain"/>
    <property type="match status" value="1"/>
</dbReference>
<dbReference type="PROSITE" id="PS50001">
    <property type="entry name" value="SH2"/>
    <property type="match status" value="1"/>
</dbReference>
<dbReference type="Pfam" id="PF00017">
    <property type="entry name" value="SH2"/>
    <property type="match status" value="1"/>
</dbReference>
<protein>
    <submittedName>
        <fullName evidence="4">SH2 domain containing protein</fullName>
    </submittedName>
</protein>
<reference evidence="4 5" key="1">
    <citation type="journal article" date="2010" name="Nature">
        <title>The Ectocarpus genome and the independent evolution of multicellularity in brown algae.</title>
        <authorList>
            <person name="Cock J.M."/>
            <person name="Sterck L."/>
            <person name="Rouze P."/>
            <person name="Scornet D."/>
            <person name="Allen A.E."/>
            <person name="Amoutzias G."/>
            <person name="Anthouard V."/>
            <person name="Artiguenave F."/>
            <person name="Aury J.M."/>
            <person name="Badger J.H."/>
            <person name="Beszteri B."/>
            <person name="Billiau K."/>
            <person name="Bonnet E."/>
            <person name="Bothwell J.H."/>
            <person name="Bowler C."/>
            <person name="Boyen C."/>
            <person name="Brownlee C."/>
            <person name="Carrano C.J."/>
            <person name="Charrier B."/>
            <person name="Cho G.Y."/>
            <person name="Coelho S.M."/>
            <person name="Collen J."/>
            <person name="Corre E."/>
            <person name="Da Silva C."/>
            <person name="Delage L."/>
            <person name="Delaroque N."/>
            <person name="Dittami S.M."/>
            <person name="Doulbeau S."/>
            <person name="Elias M."/>
            <person name="Farnham G."/>
            <person name="Gachon C.M."/>
            <person name="Gschloessl B."/>
            <person name="Heesch S."/>
            <person name="Jabbari K."/>
            <person name="Jubin C."/>
            <person name="Kawai H."/>
            <person name="Kimura K."/>
            <person name="Kloareg B."/>
            <person name="Kupper F.C."/>
            <person name="Lang D."/>
            <person name="Le Bail A."/>
            <person name="Leblanc C."/>
            <person name="Lerouge P."/>
            <person name="Lohr M."/>
            <person name="Lopez P.J."/>
            <person name="Martens C."/>
            <person name="Maumus F."/>
            <person name="Michel G."/>
            <person name="Miranda-Saavedra D."/>
            <person name="Morales J."/>
            <person name="Moreau H."/>
            <person name="Motomura T."/>
            <person name="Nagasato C."/>
            <person name="Napoli C.A."/>
            <person name="Nelson D.R."/>
            <person name="Nyvall-Collen P."/>
            <person name="Peters A.F."/>
            <person name="Pommier C."/>
            <person name="Potin P."/>
            <person name="Poulain J."/>
            <person name="Quesneville H."/>
            <person name="Read B."/>
            <person name="Rensing S.A."/>
            <person name="Ritter A."/>
            <person name="Rousvoal S."/>
            <person name="Samanta M."/>
            <person name="Samson G."/>
            <person name="Schroeder D.C."/>
            <person name="Segurens B."/>
            <person name="Strittmatter M."/>
            <person name="Tonon T."/>
            <person name="Tregear J.W."/>
            <person name="Valentin K."/>
            <person name="von Dassow P."/>
            <person name="Yamagishi T."/>
            <person name="Van de Peer Y."/>
            <person name="Wincker P."/>
        </authorList>
    </citation>
    <scope>NUCLEOTIDE SEQUENCE [LARGE SCALE GENOMIC DNA]</scope>
    <source>
        <strain evidence="5">Ec32 / CCAP1310/4</strain>
    </source>
</reference>
<feature type="compositionally biased region" description="Gly residues" evidence="2">
    <location>
        <begin position="541"/>
        <end position="551"/>
    </location>
</feature>
<dbReference type="SUPFAM" id="SSF55550">
    <property type="entry name" value="SH2 domain"/>
    <property type="match status" value="1"/>
</dbReference>
<dbReference type="AlphaFoldDB" id="D7FNY4"/>
<dbReference type="InParanoid" id="D7FNY4"/>
<dbReference type="EMBL" id="FN649729">
    <property type="protein sequence ID" value="CBJ30253.1"/>
    <property type="molecule type" value="Genomic_DNA"/>
</dbReference>
<organism evidence="4 5">
    <name type="scientific">Ectocarpus siliculosus</name>
    <name type="common">Brown alga</name>
    <name type="synonym">Conferva siliculosa</name>
    <dbReference type="NCBI Taxonomy" id="2880"/>
    <lineage>
        <taxon>Eukaryota</taxon>
        <taxon>Sar</taxon>
        <taxon>Stramenopiles</taxon>
        <taxon>Ochrophyta</taxon>
        <taxon>PX clade</taxon>
        <taxon>Phaeophyceae</taxon>
        <taxon>Ectocarpales</taxon>
        <taxon>Ectocarpaceae</taxon>
        <taxon>Ectocarpus</taxon>
    </lineage>
</organism>
<accession>D7FNY4</accession>
<name>D7FNY4_ECTSI</name>